<keyword evidence="4" id="KW-1185">Reference proteome</keyword>
<dbReference type="SUPFAM" id="SSF51735">
    <property type="entry name" value="NAD(P)-binding Rossmann-fold domains"/>
    <property type="match status" value="1"/>
</dbReference>
<reference evidence="3 4" key="1">
    <citation type="submission" date="2019-03" db="EMBL/GenBank/DDBJ databases">
        <title>Deep-cultivation of Planctomycetes and their phenomic and genomic characterization uncovers novel biology.</title>
        <authorList>
            <person name="Wiegand S."/>
            <person name="Jogler M."/>
            <person name="Boedeker C."/>
            <person name="Pinto D."/>
            <person name="Vollmers J."/>
            <person name="Rivas-Marin E."/>
            <person name="Kohn T."/>
            <person name="Peeters S.H."/>
            <person name="Heuer A."/>
            <person name="Rast P."/>
            <person name="Oberbeckmann S."/>
            <person name="Bunk B."/>
            <person name="Jeske O."/>
            <person name="Meyerdierks A."/>
            <person name="Storesund J.E."/>
            <person name="Kallscheuer N."/>
            <person name="Luecker S."/>
            <person name="Lage O.M."/>
            <person name="Pohl T."/>
            <person name="Merkel B.J."/>
            <person name="Hornburger P."/>
            <person name="Mueller R.-W."/>
            <person name="Bruemmer F."/>
            <person name="Labrenz M."/>
            <person name="Spormann A.M."/>
            <person name="Op den Camp H."/>
            <person name="Overmann J."/>
            <person name="Amann R."/>
            <person name="Jetten M.S.M."/>
            <person name="Mascher T."/>
            <person name="Medema M.H."/>
            <person name="Devos D.P."/>
            <person name="Kaster A.-K."/>
            <person name="Ovreas L."/>
            <person name="Rohde M."/>
            <person name="Galperin M.Y."/>
            <person name="Jogler C."/>
        </authorList>
    </citation>
    <scope>NUCLEOTIDE SEQUENCE [LARGE SCALE GENOMIC DNA]</scope>
    <source>
        <strain evidence="3 4">Enr13</strain>
    </source>
</reference>
<dbReference type="PRINTS" id="PR00081">
    <property type="entry name" value="GDHRDH"/>
</dbReference>
<dbReference type="GO" id="GO:0141148">
    <property type="term" value="F:enoyl-[acyl-carrier-protein] reductase (NADPH) activity"/>
    <property type="evidence" value="ECO:0007669"/>
    <property type="project" value="UniProtKB-EC"/>
</dbReference>
<dbReference type="PANTHER" id="PTHR43639">
    <property type="entry name" value="OXIDOREDUCTASE, SHORT-CHAIN DEHYDROGENASE/REDUCTASE FAMILY (AFU_ORTHOLOGUE AFUA_5G02870)"/>
    <property type="match status" value="1"/>
</dbReference>
<evidence type="ECO:0000313" key="3">
    <source>
        <dbReference type="EMBL" id="QDV40775.1"/>
    </source>
</evidence>
<keyword evidence="2 3" id="KW-0560">Oxidoreductase</keyword>
<sequence>MIDLKEKVALVTGSSRGIGRSVAITLAEAGCDVVVNYVTSQNEALATAKQVQSLGRRCWIVRADVSEEEDVQSMFEFIEREIGQLDILVSNAATGGFRPLLASNPRHFAAAMNTNVLALIHLVKSAVPLLEKARDRGKVIAISSHGSHLALPMYGLIGGSKAALESITRHLALELGDLGINVNVVKSGLVETDSTRRIPGAEKMFAARTAKTMMGKRQLDPSDVANAVAFLSSPISDLIQATTLTVDGGAAAHV</sequence>
<dbReference type="Pfam" id="PF13561">
    <property type="entry name" value="adh_short_C2"/>
    <property type="match status" value="1"/>
</dbReference>
<dbReference type="PANTHER" id="PTHR43639:SF1">
    <property type="entry name" value="SHORT-CHAIN DEHYDROGENASE_REDUCTASE FAMILY PROTEIN"/>
    <property type="match status" value="1"/>
</dbReference>
<dbReference type="PRINTS" id="PR00080">
    <property type="entry name" value="SDRFAMILY"/>
</dbReference>
<dbReference type="InterPro" id="IPR036291">
    <property type="entry name" value="NAD(P)-bd_dom_sf"/>
</dbReference>
<dbReference type="KEGG" id="snep:Enr13x_06110"/>
<dbReference type="Proteomes" id="UP000319004">
    <property type="component" value="Chromosome"/>
</dbReference>
<comment type="similarity">
    <text evidence="1">Belongs to the short-chain dehydrogenases/reductases (SDR) family.</text>
</comment>
<dbReference type="EC" id="1.3.1.104" evidence="3"/>
<organism evidence="3 4">
    <name type="scientific">Stieleria neptunia</name>
    <dbReference type="NCBI Taxonomy" id="2527979"/>
    <lineage>
        <taxon>Bacteria</taxon>
        <taxon>Pseudomonadati</taxon>
        <taxon>Planctomycetota</taxon>
        <taxon>Planctomycetia</taxon>
        <taxon>Pirellulales</taxon>
        <taxon>Pirellulaceae</taxon>
        <taxon>Stieleria</taxon>
    </lineage>
</organism>
<protein>
    <submittedName>
        <fullName evidence="3">Enoyl-[acyl-carrier-protein] reductase [NADPH] FabL</fullName>
        <ecNumber evidence="3">1.3.1.104</ecNumber>
    </submittedName>
</protein>
<dbReference type="FunFam" id="3.40.50.720:FF:000084">
    <property type="entry name" value="Short-chain dehydrogenase reductase"/>
    <property type="match status" value="1"/>
</dbReference>
<evidence type="ECO:0000256" key="2">
    <source>
        <dbReference type="ARBA" id="ARBA00023002"/>
    </source>
</evidence>
<dbReference type="EMBL" id="CP037423">
    <property type="protein sequence ID" value="QDV40775.1"/>
    <property type="molecule type" value="Genomic_DNA"/>
</dbReference>
<proteinExistence type="inferred from homology"/>
<dbReference type="RefSeq" id="WP_145384591.1">
    <property type="nucleotide sequence ID" value="NZ_CP037423.1"/>
</dbReference>
<evidence type="ECO:0000313" key="4">
    <source>
        <dbReference type="Proteomes" id="UP000319004"/>
    </source>
</evidence>
<dbReference type="Gene3D" id="3.40.50.720">
    <property type="entry name" value="NAD(P)-binding Rossmann-like Domain"/>
    <property type="match status" value="1"/>
</dbReference>
<evidence type="ECO:0000256" key="1">
    <source>
        <dbReference type="ARBA" id="ARBA00006484"/>
    </source>
</evidence>
<gene>
    <name evidence="3" type="primary">fabL_1</name>
    <name evidence="3" type="ORF">Enr13x_06110</name>
</gene>
<name>A0A518HIU6_9BACT</name>
<dbReference type="AlphaFoldDB" id="A0A518HIU6"/>
<dbReference type="OrthoDB" id="9803333at2"/>
<dbReference type="InterPro" id="IPR002347">
    <property type="entry name" value="SDR_fam"/>
</dbReference>
<accession>A0A518HIU6</accession>